<dbReference type="EMBL" id="LN649231">
    <property type="protein sequence ID" value="CEI68673.1"/>
    <property type="molecule type" value="Genomic_DNA"/>
</dbReference>
<name>A0A2L2TKL8_9HYPO</name>
<keyword evidence="2" id="KW-1185">Reference proteome</keyword>
<proteinExistence type="predicted"/>
<reference evidence="2" key="1">
    <citation type="submission" date="2014-10" db="EMBL/GenBank/DDBJ databases">
        <authorList>
            <person name="King R."/>
        </authorList>
    </citation>
    <scope>NUCLEOTIDE SEQUENCE [LARGE SCALE GENOMIC DNA]</scope>
    <source>
        <strain evidence="2">A3/5</strain>
    </source>
</reference>
<dbReference type="AlphaFoldDB" id="A0A2L2TKL8"/>
<dbReference type="Proteomes" id="UP000245910">
    <property type="component" value="Chromosome III"/>
</dbReference>
<protein>
    <submittedName>
        <fullName evidence="1">Uncharacterized protein</fullName>
    </submittedName>
</protein>
<organism evidence="1 2">
    <name type="scientific">Fusarium venenatum</name>
    <dbReference type="NCBI Taxonomy" id="56646"/>
    <lineage>
        <taxon>Eukaryota</taxon>
        <taxon>Fungi</taxon>
        <taxon>Dikarya</taxon>
        <taxon>Ascomycota</taxon>
        <taxon>Pezizomycotina</taxon>
        <taxon>Sordariomycetes</taxon>
        <taxon>Hypocreomycetidae</taxon>
        <taxon>Hypocreales</taxon>
        <taxon>Nectriaceae</taxon>
        <taxon>Fusarium</taxon>
    </lineage>
</organism>
<evidence type="ECO:0000313" key="1">
    <source>
        <dbReference type="EMBL" id="CEI68673.1"/>
    </source>
</evidence>
<sequence>MPARELSSSPVNFEMFHSLRASLIPGAVHPLQYIEIPSSGNANTSRNCCAYSGRGALVLFGLIPDYATKSWLPYLYADVCPFRKAMLAR</sequence>
<accession>A0A2L2TKL8</accession>
<evidence type="ECO:0000313" key="2">
    <source>
        <dbReference type="Proteomes" id="UP000245910"/>
    </source>
</evidence>